<dbReference type="InterPro" id="IPR039773">
    <property type="entry name" value="BAG_chaperone_regulator"/>
</dbReference>
<protein>
    <recommendedName>
        <fullName evidence="2">BAG domain-containing protein</fullName>
    </recommendedName>
</protein>
<feature type="domain" description="BAG" evidence="2">
    <location>
        <begin position="47"/>
        <end position="96"/>
    </location>
</feature>
<reference evidence="3 4" key="1">
    <citation type="journal article" date="2020" name="bioRxiv">
        <title>Sequence and annotation of 42 cannabis genomes reveals extensive copy number variation in cannabinoid synthesis and pathogen resistance genes.</title>
        <authorList>
            <person name="Mckernan K.J."/>
            <person name="Helbert Y."/>
            <person name="Kane L.T."/>
            <person name="Ebling H."/>
            <person name="Zhang L."/>
            <person name="Liu B."/>
            <person name="Eaton Z."/>
            <person name="Mclaughlin S."/>
            <person name="Kingan S."/>
            <person name="Baybayan P."/>
            <person name="Concepcion G."/>
            <person name="Jordan M."/>
            <person name="Riva A."/>
            <person name="Barbazuk W."/>
            <person name="Harkins T."/>
        </authorList>
    </citation>
    <scope>NUCLEOTIDE SEQUENCE [LARGE SCALE GENOMIC DNA]</scope>
    <source>
        <strain evidence="4">cv. Jamaican Lion 4</strain>
        <tissue evidence="3">Leaf</tissue>
    </source>
</reference>
<dbReference type="InterPro" id="IPR003103">
    <property type="entry name" value="BAG_domain"/>
</dbReference>
<evidence type="ECO:0000259" key="2">
    <source>
        <dbReference type="Pfam" id="PF02179"/>
    </source>
</evidence>
<dbReference type="Gene3D" id="1.20.58.120">
    <property type="entry name" value="BAG domain"/>
    <property type="match status" value="1"/>
</dbReference>
<proteinExistence type="predicted"/>
<evidence type="ECO:0000256" key="1">
    <source>
        <dbReference type="ARBA" id="ARBA00023186"/>
    </source>
</evidence>
<evidence type="ECO:0000313" key="4">
    <source>
        <dbReference type="Proteomes" id="UP000525078"/>
    </source>
</evidence>
<dbReference type="GO" id="GO:0000774">
    <property type="term" value="F:adenyl-nucleotide exchange factor activity"/>
    <property type="evidence" value="ECO:0007669"/>
    <property type="project" value="TreeGrafter"/>
</dbReference>
<gene>
    <name evidence="3" type="ORF">F8388_011678</name>
</gene>
<dbReference type="PANTHER" id="PTHR12329">
    <property type="entry name" value="BCL2-ASSOCIATED ATHANOGENE"/>
    <property type="match status" value="1"/>
</dbReference>
<comment type="caution">
    <text evidence="3">The sequence shown here is derived from an EMBL/GenBank/DDBJ whole genome shotgun (WGS) entry which is preliminary data.</text>
</comment>
<dbReference type="PANTHER" id="PTHR12329:SF16">
    <property type="entry name" value="BAG FAMILY MOLECULAR CHAPERONE REGULATOR 1"/>
    <property type="match status" value="1"/>
</dbReference>
<dbReference type="Proteomes" id="UP000525078">
    <property type="component" value="Unassembled WGS sequence"/>
</dbReference>
<dbReference type="Pfam" id="PF02179">
    <property type="entry name" value="BAG"/>
    <property type="match status" value="1"/>
</dbReference>
<sequence>MKGDLKRVLAKILALFKVHYECHECLKDISKIILLKDPASKEKKFQELKKNEGLLKAYEIAEVDKLTQKWYKTLTELLMMQLLKLDTIQADGEARAQDPAAI</sequence>
<organism evidence="3 4">
    <name type="scientific">Cannabis sativa</name>
    <name type="common">Hemp</name>
    <name type="synonym">Marijuana</name>
    <dbReference type="NCBI Taxonomy" id="3483"/>
    <lineage>
        <taxon>Eukaryota</taxon>
        <taxon>Viridiplantae</taxon>
        <taxon>Streptophyta</taxon>
        <taxon>Embryophyta</taxon>
        <taxon>Tracheophyta</taxon>
        <taxon>Spermatophyta</taxon>
        <taxon>Magnoliopsida</taxon>
        <taxon>eudicotyledons</taxon>
        <taxon>Gunneridae</taxon>
        <taxon>Pentapetalae</taxon>
        <taxon>rosids</taxon>
        <taxon>fabids</taxon>
        <taxon>Rosales</taxon>
        <taxon>Cannabaceae</taxon>
        <taxon>Cannabis</taxon>
    </lineage>
</organism>
<dbReference type="GO" id="GO:0050821">
    <property type="term" value="P:protein stabilization"/>
    <property type="evidence" value="ECO:0007669"/>
    <property type="project" value="TreeGrafter"/>
</dbReference>
<dbReference type="InterPro" id="IPR036533">
    <property type="entry name" value="BAG_dom_sf"/>
</dbReference>
<dbReference type="GO" id="GO:0051087">
    <property type="term" value="F:protein-folding chaperone binding"/>
    <property type="evidence" value="ECO:0007669"/>
    <property type="project" value="InterPro"/>
</dbReference>
<evidence type="ECO:0000313" key="3">
    <source>
        <dbReference type="EMBL" id="KAF4387530.1"/>
    </source>
</evidence>
<accession>A0A7J6GYT6</accession>
<dbReference type="EMBL" id="JAATIP010000038">
    <property type="protein sequence ID" value="KAF4387530.1"/>
    <property type="molecule type" value="Genomic_DNA"/>
</dbReference>
<dbReference type="SUPFAM" id="SSF63491">
    <property type="entry name" value="BAG domain"/>
    <property type="match status" value="1"/>
</dbReference>
<name>A0A7J6GYT6_CANSA</name>
<dbReference type="GO" id="GO:0005737">
    <property type="term" value="C:cytoplasm"/>
    <property type="evidence" value="ECO:0007669"/>
    <property type="project" value="TreeGrafter"/>
</dbReference>
<dbReference type="AlphaFoldDB" id="A0A7J6GYT6"/>
<keyword evidence="1" id="KW-0143">Chaperone</keyword>